<sequence>MHSPEILLQDLNAALRELHGASQLIDDERLRTDMPLIMRRLLLAEVLGTTSILAIGGSQGAGKTTLLRSLYALDGESAQWLQPNEGRGEKLPVLVLEDASHTEVQGALRCLRRQDGQYVLVEDDVDVATFQKAVCDPEMDVLLPVLKVPQRYFNRANQAWLLLPGYETQDRENKSWQELMRQALVGAVGCIVVTDETRMANQQQVDIVTDMLQGELGGAQTLVVISKTEAARGKPERLQALRDTAAHVFKVPADLAGTRIICVGADDQNYRQDWLPALTKAIQDLSCSGGGDRKAQLSRLAGVLSRDLTSVLGLVHNKTKLLFHERESGNEGLQAVRSYLEAFDEARDSLREDYLEGVDQLLQAHLGAAWKTLEGSLISDHEGVVNKIKDFARTATQSHQHIAQSVSASWGGQADVLEKHTDMIGGLTQKKLRGEQGQQVLAIAHGSDATAMQKLGYVDAKRQAIAWLRPDEDDQQNLRVILGVKGAPEGQAQLVTKDVVSAIKLLPALTLEYARLASMMPALVGLTPELKTAEASDQADMMKKAVQQLGDGVTLGKTVLRSIATVFAVDVLSDGDVDVIPALMSMFNPASASAAAAGTGTGGTAAAGAAIGGVGAAVVGAVAVGYLAYSAMQATRIHDEKARLVSQSMLQSIQEHHHKHFIHHFNQMMGQMRGRLEQSLRARYRLDEALMEKDRLAKALADVRSLQRDLLFELGRSGHTMALFHADAAA</sequence>
<reference evidence="2 3" key="1">
    <citation type="submission" date="2015-06" db="EMBL/GenBank/DDBJ databases">
        <title>Draft genome sequencing of a biphenyl-degrading bacterium, Janthinobacterium lividum MEG1.</title>
        <authorList>
            <person name="Shimodaira J."/>
            <person name="Hatta T."/>
        </authorList>
    </citation>
    <scope>NUCLEOTIDE SEQUENCE [LARGE SCALE GENOMIC DNA]</scope>
    <source>
        <strain evidence="2 3">MEG1</strain>
    </source>
</reference>
<keyword evidence="1" id="KW-0472">Membrane</keyword>
<dbReference type="RefSeq" id="WP_071077098.1">
    <property type="nucleotide sequence ID" value="NZ_LFKP01000008.1"/>
</dbReference>
<evidence type="ECO:0000256" key="1">
    <source>
        <dbReference type="SAM" id="Phobius"/>
    </source>
</evidence>
<keyword evidence="1" id="KW-1133">Transmembrane helix</keyword>
<dbReference type="AlphaFoldDB" id="A0A1S1U5E4"/>
<gene>
    <name evidence="2" type="ORF">AKG95_11865</name>
</gene>
<comment type="caution">
    <text evidence="2">The sequence shown here is derived from an EMBL/GenBank/DDBJ whole genome shotgun (WGS) entry which is preliminary data.</text>
</comment>
<proteinExistence type="predicted"/>
<name>A0A1S1U5E4_9BURK</name>
<keyword evidence="1" id="KW-0812">Transmembrane</keyword>
<evidence type="ECO:0000313" key="2">
    <source>
        <dbReference type="EMBL" id="OHV95650.1"/>
    </source>
</evidence>
<evidence type="ECO:0000313" key="3">
    <source>
        <dbReference type="Proteomes" id="UP000179840"/>
    </source>
</evidence>
<dbReference type="InterPro" id="IPR027417">
    <property type="entry name" value="P-loop_NTPase"/>
</dbReference>
<dbReference type="EMBL" id="LFKP01000008">
    <property type="protein sequence ID" value="OHV95650.1"/>
    <property type="molecule type" value="Genomic_DNA"/>
</dbReference>
<dbReference type="SUPFAM" id="SSF52540">
    <property type="entry name" value="P-loop containing nucleoside triphosphate hydrolases"/>
    <property type="match status" value="1"/>
</dbReference>
<organism evidence="2 3">
    <name type="scientific">Janthinobacterium lividum</name>
    <dbReference type="NCBI Taxonomy" id="29581"/>
    <lineage>
        <taxon>Bacteria</taxon>
        <taxon>Pseudomonadati</taxon>
        <taxon>Pseudomonadota</taxon>
        <taxon>Betaproteobacteria</taxon>
        <taxon>Burkholderiales</taxon>
        <taxon>Oxalobacteraceae</taxon>
        <taxon>Janthinobacterium</taxon>
    </lineage>
</organism>
<accession>A0A1S1U5E4</accession>
<evidence type="ECO:0008006" key="4">
    <source>
        <dbReference type="Google" id="ProtNLM"/>
    </source>
</evidence>
<protein>
    <recommendedName>
        <fullName evidence="4">Sugar kinase</fullName>
    </recommendedName>
</protein>
<dbReference type="Proteomes" id="UP000179840">
    <property type="component" value="Unassembled WGS sequence"/>
</dbReference>
<feature type="transmembrane region" description="Helical" evidence="1">
    <location>
        <begin position="605"/>
        <end position="629"/>
    </location>
</feature>